<reference evidence="1" key="1">
    <citation type="journal article" date="2013" name="Genetics">
        <title>The draft genome and transcriptome of Panagrellus redivivus are shaped by the harsh demands of a free-living lifestyle.</title>
        <authorList>
            <person name="Srinivasan J."/>
            <person name="Dillman A.R."/>
            <person name="Macchietto M.G."/>
            <person name="Heikkinen L."/>
            <person name="Lakso M."/>
            <person name="Fracchia K.M."/>
            <person name="Antoshechkin I."/>
            <person name="Mortazavi A."/>
            <person name="Wong G."/>
            <person name="Sternberg P.W."/>
        </authorList>
    </citation>
    <scope>NUCLEOTIDE SEQUENCE [LARGE SCALE GENOMIC DNA]</scope>
    <source>
        <strain evidence="1">MT8872</strain>
    </source>
</reference>
<dbReference type="GO" id="GO:0045039">
    <property type="term" value="P:protein insertion into mitochondrial inner membrane"/>
    <property type="evidence" value="ECO:0007669"/>
    <property type="project" value="TreeGrafter"/>
</dbReference>
<dbReference type="AlphaFoldDB" id="A0A7E4VS32"/>
<evidence type="ECO:0000313" key="1">
    <source>
        <dbReference type="Proteomes" id="UP000492821"/>
    </source>
</evidence>
<organism evidence="1 2">
    <name type="scientific">Panagrellus redivivus</name>
    <name type="common">Microworm</name>
    <dbReference type="NCBI Taxonomy" id="6233"/>
    <lineage>
        <taxon>Eukaryota</taxon>
        <taxon>Metazoa</taxon>
        <taxon>Ecdysozoa</taxon>
        <taxon>Nematoda</taxon>
        <taxon>Chromadorea</taxon>
        <taxon>Rhabditida</taxon>
        <taxon>Tylenchina</taxon>
        <taxon>Panagrolaimomorpha</taxon>
        <taxon>Panagrolaimoidea</taxon>
        <taxon>Panagrolaimidae</taxon>
        <taxon>Panagrellus</taxon>
    </lineage>
</organism>
<keyword evidence="1" id="KW-1185">Reference proteome</keyword>
<protein>
    <submittedName>
        <fullName evidence="2">Tim44 domain-containing protein</fullName>
    </submittedName>
</protein>
<reference evidence="2" key="2">
    <citation type="submission" date="2020-10" db="UniProtKB">
        <authorList>
            <consortium name="WormBaseParasite"/>
        </authorList>
    </citation>
    <scope>IDENTIFICATION</scope>
</reference>
<proteinExistence type="predicted"/>
<name>A0A7E4VS32_PANRE</name>
<evidence type="ECO:0000313" key="2">
    <source>
        <dbReference type="WBParaSite" id="Pan_g2699.t1"/>
    </source>
</evidence>
<dbReference type="Proteomes" id="UP000492821">
    <property type="component" value="Unassembled WGS sequence"/>
</dbReference>
<dbReference type="Pfam" id="PF10171">
    <property type="entry name" value="Tim29"/>
    <property type="match status" value="1"/>
</dbReference>
<dbReference type="InterPro" id="IPR019322">
    <property type="entry name" value="TIMM29"/>
</dbReference>
<sequence length="188" mass="21753">MAATQATKPLWRRAQARVVEYVKNLINDYKTVAIESIEDAPKHPLRTVAFLGTVTGITTAVVMNPTERQMLDRLAEWRLQMGLVPNSIHSTLADKTLVERTDLLNSNRYDYFNCVLFSLVVRRRYDTKARLYASQDSNLKDWPWNEIFKNVIDIGAFGRFWMLEQKFVDYDIKVEEFNESTAKAPKTG</sequence>
<dbReference type="GO" id="GO:0042721">
    <property type="term" value="C:TIM22 mitochondrial import inner membrane insertion complex"/>
    <property type="evidence" value="ECO:0007669"/>
    <property type="project" value="InterPro"/>
</dbReference>
<dbReference type="PANTHER" id="PTHR21435">
    <property type="entry name" value="MITOCHONDRIAL IMPORT INNER MEMBRANE TRANSLOCASE SUBUNIT TIM29"/>
    <property type="match status" value="1"/>
</dbReference>
<accession>A0A7E4VS32</accession>
<dbReference type="PANTHER" id="PTHR21435:SF1">
    <property type="entry name" value="MITOCHONDRIAL IMPORT INNER MEMBRANE TRANSLOCASE SUBUNIT TIM29"/>
    <property type="match status" value="1"/>
</dbReference>
<dbReference type="WBParaSite" id="Pan_g2699.t1">
    <property type="protein sequence ID" value="Pan_g2699.t1"/>
    <property type="gene ID" value="Pan_g2699"/>
</dbReference>